<keyword evidence="3" id="KW-1185">Reference proteome</keyword>
<keyword evidence="1" id="KW-0472">Membrane</keyword>
<feature type="transmembrane region" description="Helical" evidence="1">
    <location>
        <begin position="6"/>
        <end position="27"/>
    </location>
</feature>
<dbReference type="EMBL" id="VLXZ01000002">
    <property type="protein sequence ID" value="TSB47587.1"/>
    <property type="molecule type" value="Genomic_DNA"/>
</dbReference>
<dbReference type="AlphaFoldDB" id="A0A554A1L6"/>
<accession>A0A554A1L6</accession>
<evidence type="ECO:0000313" key="2">
    <source>
        <dbReference type="EMBL" id="TSB47587.1"/>
    </source>
</evidence>
<gene>
    <name evidence="2" type="ORF">FN960_03430</name>
</gene>
<organism evidence="2 3">
    <name type="scientific">Alkalicoccobacillus porphyridii</name>
    <dbReference type="NCBI Taxonomy" id="2597270"/>
    <lineage>
        <taxon>Bacteria</taxon>
        <taxon>Bacillati</taxon>
        <taxon>Bacillota</taxon>
        <taxon>Bacilli</taxon>
        <taxon>Bacillales</taxon>
        <taxon>Bacillaceae</taxon>
        <taxon>Alkalicoccobacillus</taxon>
    </lineage>
</organism>
<dbReference type="RefSeq" id="WP_143847001.1">
    <property type="nucleotide sequence ID" value="NZ_VLXZ01000002.1"/>
</dbReference>
<keyword evidence="1" id="KW-1133">Transmembrane helix</keyword>
<comment type="caution">
    <text evidence="2">The sequence shown here is derived from an EMBL/GenBank/DDBJ whole genome shotgun (WGS) entry which is preliminary data.</text>
</comment>
<keyword evidence="1" id="KW-0812">Transmembrane</keyword>
<sequence length="176" mass="19732">MSKRKWLSLGASILLLIGIAIYFVVFYPTSAERTYEKGLTYVEEESDQVLRIYEPEGHEPSIYLFEQEGEIVLLEAAPGENMIQSHVEKNNAGEGISIVTLAGMQRHSAILIDREDAEDITKASLSREGDLVAEFDITNEHDHYSGFLLESPALRQVDTLIMTKKNGETEKVEVSL</sequence>
<protein>
    <submittedName>
        <fullName evidence="2">Uncharacterized protein</fullName>
    </submittedName>
</protein>
<evidence type="ECO:0000313" key="3">
    <source>
        <dbReference type="Proteomes" id="UP000318521"/>
    </source>
</evidence>
<dbReference type="Proteomes" id="UP000318521">
    <property type="component" value="Unassembled WGS sequence"/>
</dbReference>
<proteinExistence type="predicted"/>
<reference evidence="2 3" key="1">
    <citation type="submission" date="2019-07" db="EMBL/GenBank/DDBJ databases">
        <authorList>
            <person name="Park Y.J."/>
            <person name="Jeong S.E."/>
            <person name="Jung H.S."/>
        </authorList>
    </citation>
    <scope>NUCLEOTIDE SEQUENCE [LARGE SCALE GENOMIC DNA]</scope>
    <source>
        <strain evidence="3">P16(2019)</strain>
    </source>
</reference>
<name>A0A554A1L6_9BACI</name>
<evidence type="ECO:0000256" key="1">
    <source>
        <dbReference type="SAM" id="Phobius"/>
    </source>
</evidence>